<reference evidence="1 2" key="1">
    <citation type="journal article" date="2016" name="Nat. Commun.">
        <title>Thousands of microbial genomes shed light on interconnected biogeochemical processes in an aquifer system.</title>
        <authorList>
            <person name="Anantharaman K."/>
            <person name="Brown C.T."/>
            <person name="Hug L.A."/>
            <person name="Sharon I."/>
            <person name="Castelle C.J."/>
            <person name="Probst A.J."/>
            <person name="Thomas B.C."/>
            <person name="Singh A."/>
            <person name="Wilkins M.J."/>
            <person name="Karaoz U."/>
            <person name="Brodie E.L."/>
            <person name="Williams K.H."/>
            <person name="Hubbard S.S."/>
            <person name="Banfield J.F."/>
        </authorList>
    </citation>
    <scope>NUCLEOTIDE SEQUENCE [LARGE SCALE GENOMIC DNA]</scope>
</reference>
<dbReference type="EMBL" id="MFGJ01000001">
    <property type="protein sequence ID" value="OGF33445.1"/>
    <property type="molecule type" value="Genomic_DNA"/>
</dbReference>
<proteinExistence type="predicted"/>
<gene>
    <name evidence="1" type="ORF">A2478_02010</name>
</gene>
<accession>A0A1F5T3A4</accession>
<name>A0A1F5T3A4_9BACT</name>
<protein>
    <submittedName>
        <fullName evidence="1">Uncharacterized protein</fullName>
    </submittedName>
</protein>
<evidence type="ECO:0000313" key="1">
    <source>
        <dbReference type="EMBL" id="OGF33445.1"/>
    </source>
</evidence>
<evidence type="ECO:0000313" key="2">
    <source>
        <dbReference type="Proteomes" id="UP000179001"/>
    </source>
</evidence>
<comment type="caution">
    <text evidence="1">The sequence shown here is derived from an EMBL/GenBank/DDBJ whole genome shotgun (WGS) entry which is preliminary data.</text>
</comment>
<dbReference type="STRING" id="1798002.A2478_02010"/>
<sequence length="444" mass="51326">MEPRGEGGLVKSIDKSRQGDPIKEIEAFKNLWTGKRNSGEFGELPSFRVFREIELIEKMISEKVSWLEIFQEIKQIAKVKSAQGIFEAINNLAKQEKARVKIGLFNVKYKSVWQKWLEERGDSSFVDFPPLTTQRNLDELERLVKDEADNERVVSVYKRIVGLEEPKTKRDLMPILKNILFEAGYQISDGEIGIATKRGQSLQRELPNLKIRDAHFFRLYASDLKKLIDRRANVKEINSFLESVNGTDQFKLELEKTAAENVIKSVRDLEDLNEALEYIIEILGTISTNNGSLSLVNDVVLTQMVNHLEALRVCETINDAERILRAITRTFGIKKRARELVTVKLMNERRLAQVRDLQDVKKVVRQIGYFHGSQHDYTAEEIIQLIEELETYLMIDESKKHDHAFLTVQRRMAGGVLARFTGKYGLNKIIERLFNNEFLSRINR</sequence>
<organism evidence="1 2">
    <name type="scientific">Candidatus Falkowbacteria bacterium RIFOXYC2_FULL_36_12</name>
    <dbReference type="NCBI Taxonomy" id="1798002"/>
    <lineage>
        <taxon>Bacteria</taxon>
        <taxon>Candidatus Falkowiibacteriota</taxon>
    </lineage>
</organism>
<dbReference type="Proteomes" id="UP000179001">
    <property type="component" value="Unassembled WGS sequence"/>
</dbReference>
<dbReference type="AlphaFoldDB" id="A0A1F5T3A4"/>